<feature type="compositionally biased region" description="Pro residues" evidence="1">
    <location>
        <begin position="91"/>
        <end position="100"/>
    </location>
</feature>
<proteinExistence type="predicted"/>
<dbReference type="Gene3D" id="3.40.50.10350">
    <property type="entry name" value="Glycerate kinase, domain 1"/>
    <property type="match status" value="1"/>
</dbReference>
<keyword evidence="3" id="KW-1185">Reference proteome</keyword>
<dbReference type="EMBL" id="RKQZ01000001">
    <property type="protein sequence ID" value="RPF20821.1"/>
    <property type="molecule type" value="Genomic_DNA"/>
</dbReference>
<protein>
    <submittedName>
        <fullName evidence="2">Uncharacterized protein</fullName>
    </submittedName>
</protein>
<dbReference type="AlphaFoldDB" id="A0A3N4ZLM8"/>
<dbReference type="Proteomes" id="UP000280501">
    <property type="component" value="Unassembled WGS sequence"/>
</dbReference>
<evidence type="ECO:0000313" key="2">
    <source>
        <dbReference type="EMBL" id="RPF20821.1"/>
    </source>
</evidence>
<evidence type="ECO:0000313" key="3">
    <source>
        <dbReference type="Proteomes" id="UP000280501"/>
    </source>
</evidence>
<comment type="caution">
    <text evidence="2">The sequence shown here is derived from an EMBL/GenBank/DDBJ whole genome shotgun (WGS) entry which is preliminary data.</text>
</comment>
<accession>A0A3N4ZLM8</accession>
<name>A0A3N4ZLM8_9MICO</name>
<sequence length="197" mass="18989">MAQDDGMARELASAWRAAAPGVVAEPRAVGVAPPAAPAAPGAGDALPDGVPFADGLPGAAGLEPGHEPGGSAGRPAPRSVVVAGTRLTVGAPPPEPPGPAAPRSALPPTEANALSHAAAASDVVVAWVAVLDAGTLRAGPVAEAAAAAAPHAVPVVALAGRIEVSRRELAAAGVSGAHEVHDADVGRVARSWTPGWA</sequence>
<evidence type="ECO:0000256" key="1">
    <source>
        <dbReference type="SAM" id="MobiDB-lite"/>
    </source>
</evidence>
<gene>
    <name evidence="2" type="ORF">EDD34_1428</name>
</gene>
<organism evidence="2 3">
    <name type="scientific">Myceligenerans xiligouense</name>
    <dbReference type="NCBI Taxonomy" id="253184"/>
    <lineage>
        <taxon>Bacteria</taxon>
        <taxon>Bacillati</taxon>
        <taxon>Actinomycetota</taxon>
        <taxon>Actinomycetes</taxon>
        <taxon>Micrococcales</taxon>
        <taxon>Promicromonosporaceae</taxon>
        <taxon>Myceligenerans</taxon>
    </lineage>
</organism>
<feature type="region of interest" description="Disordered" evidence="1">
    <location>
        <begin position="53"/>
        <end position="109"/>
    </location>
</feature>
<reference evidence="2 3" key="1">
    <citation type="submission" date="2018-11" db="EMBL/GenBank/DDBJ databases">
        <title>Sequencing the genomes of 1000 actinobacteria strains.</title>
        <authorList>
            <person name="Klenk H.-P."/>
        </authorList>
    </citation>
    <scope>NUCLEOTIDE SEQUENCE [LARGE SCALE GENOMIC DNA]</scope>
    <source>
        <strain evidence="2 3">DSM 15700</strain>
    </source>
</reference>
<dbReference type="InterPro" id="IPR018197">
    <property type="entry name" value="Glycerate_kinase_RE-like"/>
</dbReference>